<dbReference type="GO" id="GO:0004867">
    <property type="term" value="F:serine-type endopeptidase inhibitor activity"/>
    <property type="evidence" value="ECO:0007669"/>
    <property type="project" value="InterPro"/>
</dbReference>
<accession>W0FG72</accession>
<dbReference type="Gene3D" id="2.30.39.10">
    <property type="entry name" value="Alpha-1-antitrypsin, domain 1"/>
    <property type="match status" value="1"/>
</dbReference>
<dbReference type="SUPFAM" id="SSF56574">
    <property type="entry name" value="Serpins"/>
    <property type="match status" value="1"/>
</dbReference>
<dbReference type="Gene3D" id="3.30.497.10">
    <property type="entry name" value="Antithrombin, subunit I, domain 2"/>
    <property type="match status" value="1"/>
</dbReference>
<dbReference type="PROSITE" id="PS51257">
    <property type="entry name" value="PROKAR_LIPOPROTEIN"/>
    <property type="match status" value="1"/>
</dbReference>
<evidence type="ECO:0000259" key="3">
    <source>
        <dbReference type="SMART" id="SM00093"/>
    </source>
</evidence>
<proteinExistence type="inferred from homology"/>
<evidence type="ECO:0000256" key="1">
    <source>
        <dbReference type="RuleBase" id="RU000411"/>
    </source>
</evidence>
<dbReference type="InterPro" id="IPR036186">
    <property type="entry name" value="Serpin_sf"/>
</dbReference>
<dbReference type="InterPro" id="IPR000215">
    <property type="entry name" value="Serpin_fam"/>
</dbReference>
<dbReference type="PANTHER" id="PTHR11461">
    <property type="entry name" value="SERINE PROTEASE INHIBITOR, SERPIN"/>
    <property type="match status" value="1"/>
</dbReference>
<reference evidence="4" key="1">
    <citation type="journal article" date="2013" name="PLoS ONE">
        <title>Metagenomic insights into the carbohydrate-active enzymes carried by the microorganisms adhering to solid digesta in the rumen of cows.</title>
        <authorList>
            <person name="Wang L."/>
            <person name="Hatem A."/>
            <person name="Catalyurek U.V."/>
            <person name="Morrison M."/>
            <person name="Yu Z."/>
        </authorList>
    </citation>
    <scope>NUCLEOTIDE SEQUENCE</scope>
</reference>
<protein>
    <submittedName>
        <fullName evidence="4">Proteinase inhibitor I4 serpin</fullName>
    </submittedName>
</protein>
<dbReference type="EMBL" id="KC246771">
    <property type="protein sequence ID" value="AHF23661.1"/>
    <property type="molecule type" value="Genomic_DNA"/>
</dbReference>
<keyword evidence="2" id="KW-0732">Signal</keyword>
<dbReference type="InterPro" id="IPR042185">
    <property type="entry name" value="Serpin_sf_2"/>
</dbReference>
<dbReference type="CDD" id="cd19589">
    <property type="entry name" value="serpin_tengpin-like"/>
    <property type="match status" value="1"/>
</dbReference>
<evidence type="ECO:0000256" key="2">
    <source>
        <dbReference type="SAM" id="SignalP"/>
    </source>
</evidence>
<organism evidence="4">
    <name type="scientific">uncultured bacterium Contig1532b</name>
    <dbReference type="NCBI Taxonomy" id="1393450"/>
    <lineage>
        <taxon>Bacteria</taxon>
        <taxon>environmental samples</taxon>
    </lineage>
</organism>
<dbReference type="InterPro" id="IPR042178">
    <property type="entry name" value="Serpin_sf_1"/>
</dbReference>
<feature type="domain" description="Serpin" evidence="3">
    <location>
        <begin position="96"/>
        <end position="459"/>
    </location>
</feature>
<dbReference type="SMART" id="SM00093">
    <property type="entry name" value="SERPIN"/>
    <property type="match status" value="1"/>
</dbReference>
<dbReference type="PANTHER" id="PTHR11461:SF211">
    <property type="entry name" value="GH10112P-RELATED"/>
    <property type="match status" value="1"/>
</dbReference>
<dbReference type="AlphaFoldDB" id="W0FG72"/>
<dbReference type="Pfam" id="PF00079">
    <property type="entry name" value="Serpin"/>
    <property type="match status" value="1"/>
</dbReference>
<dbReference type="InterPro" id="IPR023796">
    <property type="entry name" value="Serpin_dom"/>
</dbReference>
<feature type="chain" id="PRO_5004788591" evidence="2">
    <location>
        <begin position="21"/>
        <end position="462"/>
    </location>
</feature>
<dbReference type="GO" id="GO:0005615">
    <property type="term" value="C:extracellular space"/>
    <property type="evidence" value="ECO:0007669"/>
    <property type="project" value="InterPro"/>
</dbReference>
<sequence length="462" mass="50131">MKLKKLISFGLVTAMGLALFAGCNGQDVIESVTDTSSGTTAGRETAAVSDAAAEGTQGNEDDGLAVDADLSASLDIQKLSDKQTGVYRDGYVDFSFKLINGCIDSDGHDANIMVSPASVMLALDMTAAGAKGLTLGEMVDLFGGVKDPSAQISYAAMLMSRLNNAEGVKLNAANSVWINNTVMPEGISKEYYDFIHGKFAAEADALIFNEEAKNRINDWVKKKTNNMIPGVVDELDPDMAMMLINAICFEGKWAEQYKDGQVIPEDFTAADGSTNKVNMMNGISKIYLENDLATGFIKEYEGGQYAFVVMLPKDKKQDAGTLLASFDGKTFDEYMKSATDEYTVNTKMPEFSYDWSRSIVPQLKALGMNTAFSPAADFSGMTDGPYNDLYIGNVLHKTHIEVDRNGTKAAAVTAVMMYKNMVIIDENKEKDVFCDRPFAYAIVDTTDNTPIFIGTVNQVKAD</sequence>
<feature type="signal peptide" evidence="2">
    <location>
        <begin position="1"/>
        <end position="20"/>
    </location>
</feature>
<evidence type="ECO:0000313" key="4">
    <source>
        <dbReference type="EMBL" id="AHF23661.1"/>
    </source>
</evidence>
<comment type="similarity">
    <text evidence="1">Belongs to the serpin family.</text>
</comment>
<name>W0FG72_9BACT</name>